<protein>
    <recommendedName>
        <fullName evidence="6">Ferric oxidoreductase domain-containing protein</fullName>
    </recommendedName>
</protein>
<keyword evidence="8" id="KW-1185">Reference proteome</keyword>
<gene>
    <name evidence="7" type="ORF">GTS_39910</name>
</gene>
<evidence type="ECO:0000259" key="6">
    <source>
        <dbReference type="Pfam" id="PF01794"/>
    </source>
</evidence>
<evidence type="ECO:0000313" key="7">
    <source>
        <dbReference type="EMBL" id="GDY32358.1"/>
    </source>
</evidence>
<evidence type="ECO:0000256" key="1">
    <source>
        <dbReference type="ARBA" id="ARBA00004141"/>
    </source>
</evidence>
<name>A0A4D4JCH5_9PSEU</name>
<reference evidence="8" key="1">
    <citation type="submission" date="2019-04" db="EMBL/GenBank/DDBJ databases">
        <title>Draft genome sequence of Pseudonocardiaceae bacterium SL3-2-4.</title>
        <authorList>
            <person name="Ningsih F."/>
            <person name="Yokota A."/>
            <person name="Sakai Y."/>
            <person name="Nanatani K."/>
            <person name="Yabe S."/>
            <person name="Oetari A."/>
            <person name="Sjamsuridzal W."/>
        </authorList>
    </citation>
    <scope>NUCLEOTIDE SEQUENCE [LARGE SCALE GENOMIC DNA]</scope>
    <source>
        <strain evidence="8">SL3-2-4</strain>
    </source>
</reference>
<feature type="transmembrane region" description="Helical" evidence="5">
    <location>
        <begin position="34"/>
        <end position="52"/>
    </location>
</feature>
<keyword evidence="2 5" id="KW-0812">Transmembrane</keyword>
<dbReference type="RefSeq" id="WP_225978569.1">
    <property type="nucleotide sequence ID" value="NZ_BJFL01000023.1"/>
</dbReference>
<feature type="transmembrane region" description="Helical" evidence="5">
    <location>
        <begin position="72"/>
        <end position="96"/>
    </location>
</feature>
<dbReference type="InterPro" id="IPR013130">
    <property type="entry name" value="Fe3_Rdtase_TM_dom"/>
</dbReference>
<feature type="transmembrane region" description="Helical" evidence="5">
    <location>
        <begin position="132"/>
        <end position="153"/>
    </location>
</feature>
<comment type="subcellular location">
    <subcellularLocation>
        <location evidence="1">Membrane</location>
        <topology evidence="1">Multi-pass membrane protein</topology>
    </subcellularLocation>
</comment>
<dbReference type="GO" id="GO:0016020">
    <property type="term" value="C:membrane"/>
    <property type="evidence" value="ECO:0007669"/>
    <property type="project" value="UniProtKB-SubCell"/>
</dbReference>
<comment type="caution">
    <text evidence="7">The sequence shown here is derived from an EMBL/GenBank/DDBJ whole genome shotgun (WGS) entry which is preliminary data.</text>
</comment>
<feature type="domain" description="Ferric oxidoreductase" evidence="6">
    <location>
        <begin position="15"/>
        <end position="116"/>
    </location>
</feature>
<dbReference type="Proteomes" id="UP000298860">
    <property type="component" value="Unassembled WGS sequence"/>
</dbReference>
<proteinExistence type="predicted"/>
<dbReference type="AlphaFoldDB" id="A0A4D4JCH5"/>
<organism evidence="7 8">
    <name type="scientific">Gandjariella thermophila</name>
    <dbReference type="NCBI Taxonomy" id="1931992"/>
    <lineage>
        <taxon>Bacteria</taxon>
        <taxon>Bacillati</taxon>
        <taxon>Actinomycetota</taxon>
        <taxon>Actinomycetes</taxon>
        <taxon>Pseudonocardiales</taxon>
        <taxon>Pseudonocardiaceae</taxon>
        <taxon>Gandjariella</taxon>
    </lineage>
</organism>
<keyword evidence="4 5" id="KW-0472">Membrane</keyword>
<feature type="transmembrane region" description="Helical" evidence="5">
    <location>
        <begin position="108"/>
        <end position="126"/>
    </location>
</feature>
<keyword evidence="3 5" id="KW-1133">Transmembrane helix</keyword>
<evidence type="ECO:0000256" key="2">
    <source>
        <dbReference type="ARBA" id="ARBA00022692"/>
    </source>
</evidence>
<evidence type="ECO:0000256" key="4">
    <source>
        <dbReference type="ARBA" id="ARBA00023136"/>
    </source>
</evidence>
<evidence type="ECO:0000256" key="3">
    <source>
        <dbReference type="ARBA" id="ARBA00022989"/>
    </source>
</evidence>
<dbReference type="EMBL" id="BJFL01000023">
    <property type="protein sequence ID" value="GDY32358.1"/>
    <property type="molecule type" value="Genomic_DNA"/>
</dbReference>
<sequence length="168" mass="18763">MLSLLTLIWGALVSTGWVERLTGRQAMRSSHMMLATLAVGFGALHFLAFLYAQDQNFTLFTLLFPASPDGTLRWTFGIIGWELMLAILISTGVVRFMIYRRWLWLHRLAYPAVGLIVLHSLFGAIQNGHLSIVWFGGLTVLVPALLITALRIVPPRVLTKAGLVEEEM</sequence>
<evidence type="ECO:0000256" key="5">
    <source>
        <dbReference type="SAM" id="Phobius"/>
    </source>
</evidence>
<dbReference type="Pfam" id="PF01794">
    <property type="entry name" value="Ferric_reduct"/>
    <property type="match status" value="1"/>
</dbReference>
<evidence type="ECO:0000313" key="8">
    <source>
        <dbReference type="Proteomes" id="UP000298860"/>
    </source>
</evidence>
<accession>A0A4D4JCH5</accession>